<protein>
    <submittedName>
        <fullName evidence="7">SPX and EXS domain-containing protein 1</fullName>
    </submittedName>
</protein>
<dbReference type="Pfam" id="PF03124">
    <property type="entry name" value="EXS"/>
    <property type="match status" value="1"/>
</dbReference>
<comment type="caution">
    <text evidence="7">The sequence shown here is derived from an EMBL/GenBank/DDBJ whole genome shotgun (WGS) entry which is preliminary data.</text>
</comment>
<name>A0A2J8AD64_9CHLO</name>
<dbReference type="GO" id="GO:0016020">
    <property type="term" value="C:membrane"/>
    <property type="evidence" value="ECO:0007669"/>
    <property type="project" value="UniProtKB-SubCell"/>
</dbReference>
<comment type="subcellular location">
    <subcellularLocation>
        <location evidence="1">Membrane</location>
        <topology evidence="1">Multi-pass membrane protein</topology>
    </subcellularLocation>
</comment>
<dbReference type="AlphaFoldDB" id="A0A2J8AD64"/>
<keyword evidence="8" id="KW-1185">Reference proteome</keyword>
<dbReference type="PROSITE" id="PS51380">
    <property type="entry name" value="EXS"/>
    <property type="match status" value="1"/>
</dbReference>
<evidence type="ECO:0000313" key="8">
    <source>
        <dbReference type="Proteomes" id="UP000236333"/>
    </source>
</evidence>
<feature type="transmembrane region" description="Helical" evidence="5">
    <location>
        <begin position="32"/>
        <end position="59"/>
    </location>
</feature>
<keyword evidence="4 5" id="KW-0472">Membrane</keyword>
<evidence type="ECO:0000256" key="5">
    <source>
        <dbReference type="SAM" id="Phobius"/>
    </source>
</evidence>
<evidence type="ECO:0000256" key="2">
    <source>
        <dbReference type="ARBA" id="ARBA00022692"/>
    </source>
</evidence>
<evidence type="ECO:0000256" key="3">
    <source>
        <dbReference type="ARBA" id="ARBA00022989"/>
    </source>
</evidence>
<dbReference type="Proteomes" id="UP000236333">
    <property type="component" value="Unassembled WGS sequence"/>
</dbReference>
<dbReference type="PANTHER" id="PTHR10783">
    <property type="entry name" value="XENOTROPIC AND POLYTROPIC RETROVIRUS RECEPTOR 1-RELATED"/>
    <property type="match status" value="1"/>
</dbReference>
<organism evidence="7 8">
    <name type="scientific">Tetrabaena socialis</name>
    <dbReference type="NCBI Taxonomy" id="47790"/>
    <lineage>
        <taxon>Eukaryota</taxon>
        <taxon>Viridiplantae</taxon>
        <taxon>Chlorophyta</taxon>
        <taxon>core chlorophytes</taxon>
        <taxon>Chlorophyceae</taxon>
        <taxon>CS clade</taxon>
        <taxon>Chlamydomonadales</taxon>
        <taxon>Tetrabaenaceae</taxon>
        <taxon>Tetrabaena</taxon>
    </lineage>
</organism>
<feature type="domain" description="EXS" evidence="6">
    <location>
        <begin position="159"/>
        <end position="358"/>
    </location>
</feature>
<evidence type="ECO:0000313" key="7">
    <source>
        <dbReference type="EMBL" id="PNH10464.1"/>
    </source>
</evidence>
<dbReference type="PANTHER" id="PTHR10783:SF46">
    <property type="entry name" value="PROTEIN ERD1 HOMOLOG 2"/>
    <property type="match status" value="1"/>
</dbReference>
<reference evidence="7 8" key="1">
    <citation type="journal article" date="2017" name="Mol. Biol. Evol.">
        <title>The 4-celled Tetrabaena socialis nuclear genome reveals the essential components for genetic control of cell number at the origin of multicellularity in the volvocine lineage.</title>
        <authorList>
            <person name="Featherston J."/>
            <person name="Arakaki Y."/>
            <person name="Hanschen E.R."/>
            <person name="Ferris P.J."/>
            <person name="Michod R.E."/>
            <person name="Olson B.J.S.C."/>
            <person name="Nozaki H."/>
            <person name="Durand P.M."/>
        </authorList>
    </citation>
    <scope>NUCLEOTIDE SEQUENCE [LARGE SCALE GENOMIC DNA]</scope>
    <source>
        <strain evidence="7 8">NIES-571</strain>
    </source>
</reference>
<feature type="transmembrane region" description="Helical" evidence="5">
    <location>
        <begin position="65"/>
        <end position="82"/>
    </location>
</feature>
<dbReference type="EMBL" id="PGGS01000055">
    <property type="protein sequence ID" value="PNH10464.1"/>
    <property type="molecule type" value="Genomic_DNA"/>
</dbReference>
<proteinExistence type="predicted"/>
<accession>A0A2J8AD64</accession>
<sequence>MDLLLSMHMALLRLFKTTFGVPRPSRPHLPQIALVLTTTCLTCAAAFVFLGASGSYAAADYAPRAMYLVALLLLVAPVELLCRPARLFFGSTLQRALLPFQEVSWADFLLADIMTSLSKSFGDLAKAAAALLAGPALHTHMLVLGSSTSILGVAAPAPRVVDPLALPVLLALCLPFAVRFVQCLVVNRTTGNRSQIFNAAKYATAFPALVLTAIEHEYHVAGLRYPLYGCWLAAVLANSLYSYYWDLEMDWDMPWLVQPGAISVLRLVRLPGLKPDPLYRRGWYVWAAMSNLALRLCWGHRLVGRLEASNAVLLGMALLEVARRYQWTYVRVETEIRKIRIKQAHEHPEKGEAEQEDP</sequence>
<evidence type="ECO:0000256" key="4">
    <source>
        <dbReference type="ARBA" id="ARBA00023136"/>
    </source>
</evidence>
<evidence type="ECO:0000259" key="6">
    <source>
        <dbReference type="PROSITE" id="PS51380"/>
    </source>
</evidence>
<dbReference type="InterPro" id="IPR004342">
    <property type="entry name" value="EXS_C"/>
</dbReference>
<dbReference type="OrthoDB" id="2159384at2759"/>
<keyword evidence="2 5" id="KW-0812">Transmembrane</keyword>
<dbReference type="GO" id="GO:0005737">
    <property type="term" value="C:cytoplasm"/>
    <property type="evidence" value="ECO:0007669"/>
    <property type="project" value="TreeGrafter"/>
</dbReference>
<evidence type="ECO:0000256" key="1">
    <source>
        <dbReference type="ARBA" id="ARBA00004141"/>
    </source>
</evidence>
<gene>
    <name evidence="7" type="ORF">TSOC_002783</name>
</gene>
<keyword evidence="3 5" id="KW-1133">Transmembrane helix</keyword>